<dbReference type="GO" id="GO:0030170">
    <property type="term" value="F:pyridoxal phosphate binding"/>
    <property type="evidence" value="ECO:0007669"/>
    <property type="project" value="InterPro"/>
</dbReference>
<reference evidence="8" key="2">
    <citation type="submission" date="2015-08" db="EMBL/GenBank/DDBJ databases">
        <title>Complete DNA Sequence of Pseudomonas syringae pv. actinidiae, the Causal Agent of Kiwifruit Canker Disease.</title>
        <authorList>
            <person name="Rikkerink E.H.A."/>
            <person name="Fineran P.C."/>
        </authorList>
    </citation>
    <scope>NUCLEOTIDE SEQUENCE</scope>
    <source>
        <strain evidence="8">SkMP5</strain>
    </source>
</reference>
<dbReference type="AlphaFoldDB" id="A0A0K8QLI9"/>
<dbReference type="InterPro" id="IPR015421">
    <property type="entry name" value="PyrdxlP-dep_Trfase_major"/>
</dbReference>
<reference evidence="7" key="1">
    <citation type="submission" date="2015-03" db="EMBL/GenBank/DDBJ databases">
        <title>Draft genome sequence of Mizugakiibacter sediminis skMP5.</title>
        <authorList>
            <person name="Watanabe T."/>
            <person name="Kojima H."/>
            <person name="Fukui M."/>
        </authorList>
    </citation>
    <scope>NUCLEOTIDE SEQUENCE</scope>
    <source>
        <strain evidence="7">SkMP5</strain>
    </source>
</reference>
<proteinExistence type="inferred from homology"/>
<dbReference type="PANTHER" id="PTHR46577">
    <property type="entry name" value="HTH-TYPE TRANSCRIPTIONAL REGULATORY PROTEIN GABR"/>
    <property type="match status" value="1"/>
</dbReference>
<dbReference type="SUPFAM" id="SSF53383">
    <property type="entry name" value="PLP-dependent transferases"/>
    <property type="match status" value="1"/>
</dbReference>
<evidence type="ECO:0000313" key="7">
    <source>
        <dbReference type="EMBL" id="GAN44494.1"/>
    </source>
</evidence>
<dbReference type="PANTHER" id="PTHR46577:SF2">
    <property type="entry name" value="TRANSCRIPTIONAL REGULATORY PROTEIN"/>
    <property type="match status" value="1"/>
</dbReference>
<dbReference type="InterPro" id="IPR036388">
    <property type="entry name" value="WH-like_DNA-bd_sf"/>
</dbReference>
<evidence type="ECO:0000313" key="8">
    <source>
        <dbReference type="EMBL" id="GAP65800.1"/>
    </source>
</evidence>
<dbReference type="EMBL" id="DF970177">
    <property type="protein sequence ID" value="GAP65800.1"/>
    <property type="molecule type" value="Genomic_DNA"/>
</dbReference>
<keyword evidence="9" id="KW-1185">Reference proteome</keyword>
<comment type="similarity">
    <text evidence="1">In the C-terminal section; belongs to the class-I pyridoxal-phosphate-dependent aminotransferase family.</text>
</comment>
<dbReference type="CDD" id="cd07377">
    <property type="entry name" value="WHTH_GntR"/>
    <property type="match status" value="1"/>
</dbReference>
<keyword evidence="5" id="KW-0804">Transcription</keyword>
<dbReference type="STRING" id="1475481.GCA_000953855_01111"/>
<keyword evidence="3" id="KW-0805">Transcription regulation</keyword>
<dbReference type="InterPro" id="IPR015422">
    <property type="entry name" value="PyrdxlP-dep_Trfase_small"/>
</dbReference>
<name>A0A0K8QLI9_9GAMM</name>
<dbReference type="Pfam" id="PF00392">
    <property type="entry name" value="GntR"/>
    <property type="match status" value="1"/>
</dbReference>
<evidence type="ECO:0000256" key="2">
    <source>
        <dbReference type="ARBA" id="ARBA00022898"/>
    </source>
</evidence>
<evidence type="ECO:0000256" key="4">
    <source>
        <dbReference type="ARBA" id="ARBA00023125"/>
    </source>
</evidence>
<keyword evidence="2" id="KW-0663">Pyridoxal phosphate</keyword>
<evidence type="ECO:0000256" key="1">
    <source>
        <dbReference type="ARBA" id="ARBA00005384"/>
    </source>
</evidence>
<dbReference type="InterPro" id="IPR036390">
    <property type="entry name" value="WH_DNA-bd_sf"/>
</dbReference>
<keyword evidence="4" id="KW-0238">DNA-binding</keyword>
<organism evidence="8">
    <name type="scientific">Mizugakiibacter sediminis</name>
    <dbReference type="NCBI Taxonomy" id="1475481"/>
    <lineage>
        <taxon>Bacteria</taxon>
        <taxon>Pseudomonadati</taxon>
        <taxon>Pseudomonadota</taxon>
        <taxon>Gammaproteobacteria</taxon>
        <taxon>Lysobacterales</taxon>
        <taxon>Rhodanobacteraceae</taxon>
        <taxon>Mizugakiibacter</taxon>
    </lineage>
</organism>
<dbReference type="InterPro" id="IPR000524">
    <property type="entry name" value="Tscrpt_reg_HTH_GntR"/>
</dbReference>
<dbReference type="SMART" id="SM00345">
    <property type="entry name" value="HTH_GNTR"/>
    <property type="match status" value="1"/>
</dbReference>
<protein>
    <submittedName>
        <fullName evidence="7">GntR family transcriptional regulator</fullName>
    </submittedName>
    <submittedName>
        <fullName evidence="8">Transcriptional MocR family regulator</fullName>
    </submittedName>
</protein>
<evidence type="ECO:0000313" key="9">
    <source>
        <dbReference type="Proteomes" id="UP000253740"/>
    </source>
</evidence>
<feature type="domain" description="HTH gntR-type" evidence="6">
    <location>
        <begin position="8"/>
        <end position="76"/>
    </location>
</feature>
<dbReference type="EMBL" id="DF952378">
    <property type="protein sequence ID" value="GAN44494.1"/>
    <property type="molecule type" value="Genomic_DNA"/>
</dbReference>
<dbReference type="Gene3D" id="1.10.10.10">
    <property type="entry name" value="Winged helix-like DNA-binding domain superfamily/Winged helix DNA-binding domain"/>
    <property type="match status" value="1"/>
</dbReference>
<dbReference type="CDD" id="cd00609">
    <property type="entry name" value="AAT_like"/>
    <property type="match status" value="1"/>
</dbReference>
<dbReference type="SUPFAM" id="SSF46785">
    <property type="entry name" value="Winged helix' DNA-binding domain"/>
    <property type="match status" value="1"/>
</dbReference>
<dbReference type="PROSITE" id="PS50949">
    <property type="entry name" value="HTH_GNTR"/>
    <property type="match status" value="1"/>
</dbReference>
<dbReference type="GO" id="GO:0003677">
    <property type="term" value="F:DNA binding"/>
    <property type="evidence" value="ECO:0007669"/>
    <property type="project" value="UniProtKB-KW"/>
</dbReference>
<evidence type="ECO:0000256" key="5">
    <source>
        <dbReference type="ARBA" id="ARBA00023163"/>
    </source>
</evidence>
<evidence type="ECO:0000259" key="6">
    <source>
        <dbReference type="PROSITE" id="PS50949"/>
    </source>
</evidence>
<accession>A0A0K8QLI9</accession>
<dbReference type="InterPro" id="IPR004839">
    <property type="entry name" value="Aminotransferase_I/II_large"/>
</dbReference>
<gene>
    <name evidence="7" type="ORF">MBSD_1029</name>
    <name evidence="8" type="ORF">MBSD_n1091</name>
</gene>
<dbReference type="InterPro" id="IPR051446">
    <property type="entry name" value="HTH_trans_reg/aminotransferase"/>
</dbReference>
<dbReference type="Gene3D" id="3.90.1150.10">
    <property type="entry name" value="Aspartate Aminotransferase, domain 1"/>
    <property type="match status" value="1"/>
</dbReference>
<dbReference type="GO" id="GO:0003700">
    <property type="term" value="F:DNA-binding transcription factor activity"/>
    <property type="evidence" value="ECO:0007669"/>
    <property type="project" value="InterPro"/>
</dbReference>
<sequence>MDAPSPRSTRYRALADELREAIGTGRLAPGAALPSLRACAAQRRLSLNTVTAAYRLLEDHGLIEARPQSGFYVAARLPEPQRALRGAPSRALGDRQDDLAAQVLAAQGRPDHLDLALACPHGRRFYPADPLLRTTRSILRRHADVVSRYALPPGDALLREQVARRARRLGMALPADEVVTTHGATEALHLALRAVAREGDSIGIEAPAYFNLYPLLRGLGLRAVEIPTHPRHGLDVDAVARLLRARELAALVAMPTVHNPLGCTMPLAAKQRLAALAARHRVPLIEDLVYAELQSADPPEPAVKSFDRDGWVLACAGFSKTLAPDFRIGWLHAGRYTPTVQQLKFAMSGGESGLLGAAVGRLLQDGGYERHLKRLRRLCQSQVATVRGLVARHFPAGTSATQPAGGFLLWVELPPSVDSAALFRAALAEKIVILPGEVYSAGARYRHCIRLSCCREIDAAFLAAIETVGRLAHAMTTRRGNTSPTRRR</sequence>
<dbReference type="InterPro" id="IPR015424">
    <property type="entry name" value="PyrdxlP-dep_Trfase"/>
</dbReference>
<dbReference type="HOGENOM" id="CLU_017584_0_0_6"/>
<dbReference type="Pfam" id="PF00155">
    <property type="entry name" value="Aminotran_1_2"/>
    <property type="match status" value="1"/>
</dbReference>
<dbReference type="Gene3D" id="3.40.640.10">
    <property type="entry name" value="Type I PLP-dependent aspartate aminotransferase-like (Major domain)"/>
    <property type="match status" value="1"/>
</dbReference>
<evidence type="ECO:0000256" key="3">
    <source>
        <dbReference type="ARBA" id="ARBA00023015"/>
    </source>
</evidence>
<dbReference type="Proteomes" id="UP000253740">
    <property type="component" value="Unassembled WGS sequence"/>
</dbReference>